<sequence>MLSKLSKFTVLATLVGLGLASFWSLSISAEESTMDAIEHEVAHEMTHGMADDGEMTPSRFGDQEIIRNHPLWLGRLRGQEQNLRMREFITALEQIKTRTERSIYLEFIDDLGVRRIVEHIQGQNPFCHGELHALGSIIRERTNNLETSFQLCQDACTYACLHGVLKTHFSDYQIEQADFSEKEDGLSTETERLKEDVHQLCKKDSTAVQDFYRGNCAHAVGHAFANIAQNVPTAKEYCTLFEEAAMQYYCQSGLFMELREEIQKELAQNAAGERWEAEMDFCLNNSQWPSACLHFFLGRPTQLRQIDAVALKCTGLKGKPRLSCFYAAGAYGHSYIAAQPKEVNYTCQYGNATDRKLCVSGLFLRKKGHERAEALKVACQTMRDEELKSVCRDQTRRYLYQIDNPVKGLMFDEG</sequence>
<dbReference type="EMBL" id="VTOW01000002">
    <property type="protein sequence ID" value="NKE71958.1"/>
    <property type="molecule type" value="Genomic_DNA"/>
</dbReference>
<gene>
    <name evidence="1" type="ORF">MNODULE_14510</name>
</gene>
<protein>
    <submittedName>
        <fullName evidence="1">Uncharacterized protein</fullName>
    </submittedName>
</protein>
<evidence type="ECO:0000313" key="1">
    <source>
        <dbReference type="EMBL" id="NKE71958.1"/>
    </source>
</evidence>
<comment type="caution">
    <text evidence="1">The sequence shown here is derived from an EMBL/GenBank/DDBJ whole genome shotgun (WGS) entry which is preliminary data.</text>
</comment>
<proteinExistence type="predicted"/>
<organism evidence="1 2">
    <name type="scientific">Candidatus Manganitrophus noduliformans</name>
    <dbReference type="NCBI Taxonomy" id="2606439"/>
    <lineage>
        <taxon>Bacteria</taxon>
        <taxon>Pseudomonadati</taxon>
        <taxon>Nitrospirota</taxon>
        <taxon>Nitrospiria</taxon>
        <taxon>Candidatus Troglogloeales</taxon>
        <taxon>Candidatus Manganitrophaceae</taxon>
        <taxon>Candidatus Manganitrophus</taxon>
    </lineage>
</organism>
<evidence type="ECO:0000313" key="2">
    <source>
        <dbReference type="Proteomes" id="UP000534783"/>
    </source>
</evidence>
<dbReference type="Proteomes" id="UP000534783">
    <property type="component" value="Unassembled WGS sequence"/>
</dbReference>
<reference evidence="1 2" key="1">
    <citation type="journal article" date="2020" name="Nature">
        <title>Bacterial chemolithoautotrophy via manganese oxidation.</title>
        <authorList>
            <person name="Yu H."/>
            <person name="Leadbetter J.R."/>
        </authorList>
    </citation>
    <scope>NUCLEOTIDE SEQUENCE [LARGE SCALE GENOMIC DNA]</scope>
    <source>
        <strain evidence="1 2">Mn-1</strain>
    </source>
</reference>
<keyword evidence="2" id="KW-1185">Reference proteome</keyword>
<dbReference type="AlphaFoldDB" id="A0A7X6DRX9"/>
<accession>A0A7X6DRX9</accession>
<name>A0A7X6DRX9_9BACT</name>
<dbReference type="RefSeq" id="WP_168061061.1">
    <property type="nucleotide sequence ID" value="NZ_VTOW01000002.1"/>
</dbReference>